<organism evidence="2 3">
    <name type="scientific">Petrolisthes manimaculis</name>
    <dbReference type="NCBI Taxonomy" id="1843537"/>
    <lineage>
        <taxon>Eukaryota</taxon>
        <taxon>Metazoa</taxon>
        <taxon>Ecdysozoa</taxon>
        <taxon>Arthropoda</taxon>
        <taxon>Crustacea</taxon>
        <taxon>Multicrustacea</taxon>
        <taxon>Malacostraca</taxon>
        <taxon>Eumalacostraca</taxon>
        <taxon>Eucarida</taxon>
        <taxon>Decapoda</taxon>
        <taxon>Pleocyemata</taxon>
        <taxon>Anomura</taxon>
        <taxon>Galatheoidea</taxon>
        <taxon>Porcellanidae</taxon>
        <taxon>Petrolisthes</taxon>
    </lineage>
</organism>
<accession>A0AAE1PAL6</accession>
<evidence type="ECO:0000313" key="2">
    <source>
        <dbReference type="EMBL" id="KAK4303851.1"/>
    </source>
</evidence>
<gene>
    <name evidence="2" type="ORF">Pmani_024172</name>
</gene>
<name>A0AAE1PAL6_9EUCA</name>
<proteinExistence type="predicted"/>
<evidence type="ECO:0000313" key="3">
    <source>
        <dbReference type="Proteomes" id="UP001292094"/>
    </source>
</evidence>
<dbReference type="AlphaFoldDB" id="A0AAE1PAL6"/>
<feature type="compositionally biased region" description="Pro residues" evidence="1">
    <location>
        <begin position="79"/>
        <end position="93"/>
    </location>
</feature>
<keyword evidence="3" id="KW-1185">Reference proteome</keyword>
<dbReference type="EMBL" id="JAWZYT010002521">
    <property type="protein sequence ID" value="KAK4303851.1"/>
    <property type="molecule type" value="Genomic_DNA"/>
</dbReference>
<reference evidence="2" key="1">
    <citation type="submission" date="2023-11" db="EMBL/GenBank/DDBJ databases">
        <title>Genome assemblies of two species of porcelain crab, Petrolisthes cinctipes and Petrolisthes manimaculis (Anomura: Porcellanidae).</title>
        <authorList>
            <person name="Angst P."/>
        </authorList>
    </citation>
    <scope>NUCLEOTIDE SEQUENCE</scope>
    <source>
        <strain evidence="2">PB745_02</strain>
        <tissue evidence="2">Gill</tissue>
    </source>
</reference>
<dbReference type="Proteomes" id="UP001292094">
    <property type="component" value="Unassembled WGS sequence"/>
</dbReference>
<comment type="caution">
    <text evidence="2">The sequence shown here is derived from an EMBL/GenBank/DDBJ whole genome shotgun (WGS) entry which is preliminary data.</text>
</comment>
<sequence>MTNRLDEENSSFMVHTGRTRHGAFPPPDLTSPTQPPTPPDPNQPNPLLPLTHPNPNPNSPCAQPNPLPPLTKHPRPIQTQPPTPPDLTQPNPTPSCQRAPETPRCGSDLTTDAT</sequence>
<protein>
    <submittedName>
        <fullName evidence="2">Uncharacterized protein</fullName>
    </submittedName>
</protein>
<feature type="compositionally biased region" description="Pro residues" evidence="1">
    <location>
        <begin position="24"/>
        <end position="71"/>
    </location>
</feature>
<feature type="region of interest" description="Disordered" evidence="1">
    <location>
        <begin position="1"/>
        <end position="114"/>
    </location>
</feature>
<evidence type="ECO:0000256" key="1">
    <source>
        <dbReference type="SAM" id="MobiDB-lite"/>
    </source>
</evidence>